<dbReference type="RefSeq" id="WP_217789539.1">
    <property type="nucleotide sequence ID" value="NZ_JAHSPG010000001.1"/>
</dbReference>
<feature type="domain" description="Transposase IS200-like" evidence="1">
    <location>
        <begin position="23"/>
        <end position="202"/>
    </location>
</feature>
<dbReference type="PANTHER" id="PTHR36966">
    <property type="entry name" value="REP-ASSOCIATED TYROSINE TRANSPOSASE"/>
    <property type="match status" value="1"/>
</dbReference>
<reference evidence="2" key="1">
    <citation type="submission" date="2021-06" db="EMBL/GenBank/DDBJ databases">
        <authorList>
            <person name="Huq M.A."/>
        </authorList>
    </citation>
    <scope>NUCLEOTIDE SEQUENCE</scope>
    <source>
        <strain evidence="2">MAH-26</strain>
    </source>
</reference>
<name>A0A9E2W7C1_9BACT</name>
<dbReference type="GO" id="GO:0004803">
    <property type="term" value="F:transposase activity"/>
    <property type="evidence" value="ECO:0007669"/>
    <property type="project" value="InterPro"/>
</dbReference>
<dbReference type="Proteomes" id="UP000812270">
    <property type="component" value="Unassembled WGS sequence"/>
</dbReference>
<protein>
    <recommendedName>
        <fullName evidence="1">Transposase IS200-like domain-containing protein</fullName>
    </recommendedName>
</protein>
<dbReference type="GO" id="GO:0043565">
    <property type="term" value="F:sequence-specific DNA binding"/>
    <property type="evidence" value="ECO:0007669"/>
    <property type="project" value="TreeGrafter"/>
</dbReference>
<dbReference type="InterPro" id="IPR002686">
    <property type="entry name" value="Transposase_17"/>
</dbReference>
<evidence type="ECO:0000259" key="1">
    <source>
        <dbReference type="SMART" id="SM01321"/>
    </source>
</evidence>
<evidence type="ECO:0000313" key="2">
    <source>
        <dbReference type="EMBL" id="MBV4355997.1"/>
    </source>
</evidence>
<organism evidence="2 3">
    <name type="scientific">Pinibacter aurantiacus</name>
    <dbReference type="NCBI Taxonomy" id="2851599"/>
    <lineage>
        <taxon>Bacteria</taxon>
        <taxon>Pseudomonadati</taxon>
        <taxon>Bacteroidota</taxon>
        <taxon>Chitinophagia</taxon>
        <taxon>Chitinophagales</taxon>
        <taxon>Chitinophagaceae</taxon>
        <taxon>Pinibacter</taxon>
    </lineage>
</organism>
<dbReference type="AlphaFoldDB" id="A0A9E2W7C1"/>
<dbReference type="GO" id="GO:0006313">
    <property type="term" value="P:DNA transposition"/>
    <property type="evidence" value="ECO:0007669"/>
    <property type="project" value="InterPro"/>
</dbReference>
<keyword evidence="3" id="KW-1185">Reference proteome</keyword>
<dbReference type="SMART" id="SM01321">
    <property type="entry name" value="Y1_Tnp"/>
    <property type="match status" value="1"/>
</dbReference>
<dbReference type="PANTHER" id="PTHR36966:SF1">
    <property type="entry name" value="REP-ASSOCIATED TYROSINE TRANSPOSASE"/>
    <property type="match status" value="1"/>
</dbReference>
<sequence length="214" mass="24606">MSNEKYLNKYRIPSARLQGYDYGANGAYFVTICTQKKIPYFGEIISAAVETDNNPSLVNGDNNPSIVNGDNNPSLVNPPIAADLETDFHPSLRETAIGKIAYDCWVAIPDHFPFVALDEFVIMPDHIHGILFFNKPYQHDWMANTFGRQSQNLGSVLRGFKASVKRFANSNNIEFEWQSRYHDRIIRDENELNRIRLYIKNNPTIWLKDELNPH</sequence>
<proteinExistence type="predicted"/>
<evidence type="ECO:0000313" key="3">
    <source>
        <dbReference type="Proteomes" id="UP000812270"/>
    </source>
</evidence>
<comment type="caution">
    <text evidence="2">The sequence shown here is derived from an EMBL/GenBank/DDBJ whole genome shotgun (WGS) entry which is preliminary data.</text>
</comment>
<dbReference type="EMBL" id="JAHSPG010000001">
    <property type="protein sequence ID" value="MBV4355997.1"/>
    <property type="molecule type" value="Genomic_DNA"/>
</dbReference>
<accession>A0A9E2W7C1</accession>
<dbReference type="InterPro" id="IPR052715">
    <property type="entry name" value="RAYT_transposase"/>
</dbReference>
<gene>
    <name evidence="2" type="ORF">KTO63_02475</name>
</gene>